<gene>
    <name evidence="2" type="ORF">GAP52_019</name>
</gene>
<dbReference type="KEGG" id="vg:13994332"/>
<feature type="domain" description="Baseplate structural protein Gp10 C-terminal" evidence="1">
    <location>
        <begin position="129"/>
        <end position="291"/>
    </location>
</feature>
<evidence type="ECO:0000313" key="2">
    <source>
        <dbReference type="EMBL" id="AFC22012.1"/>
    </source>
</evidence>
<evidence type="ECO:0000259" key="1">
    <source>
        <dbReference type="Pfam" id="PF21939"/>
    </source>
</evidence>
<dbReference type="RefSeq" id="YP_006987667.1">
    <property type="nucleotide sequence ID" value="NC_019402.1"/>
</dbReference>
<dbReference type="Pfam" id="PF21939">
    <property type="entry name" value="Gp10_C"/>
    <property type="match status" value="1"/>
</dbReference>
<reference evidence="2 3" key="1">
    <citation type="submission" date="2011-10" db="EMBL/GenBank/DDBJ databases">
        <authorList>
            <person name="Burke D."/>
        </authorList>
    </citation>
    <scope>NUCLEOTIDE SEQUENCE [LARGE SCALE GENOMIC DNA]</scope>
    <source>
        <strain evidence="2">VB_CsaP_GAP-52</strain>
    </source>
</reference>
<dbReference type="InterPro" id="IPR053827">
    <property type="entry name" value="Gp10_C"/>
</dbReference>
<dbReference type="EMBL" id="JN882286">
    <property type="protein sequence ID" value="AFC22012.1"/>
    <property type="molecule type" value="Genomic_DNA"/>
</dbReference>
<keyword evidence="3" id="KW-1185">Reference proteome</keyword>
<protein>
    <submittedName>
        <fullName evidence="2">Putative structural protein</fullName>
    </submittedName>
</protein>
<evidence type="ECO:0000313" key="3">
    <source>
        <dbReference type="Proteomes" id="UP000000456"/>
    </source>
</evidence>
<name>K4F7V9_9CAUD</name>
<dbReference type="SUPFAM" id="SSF88874">
    <property type="entry name" value="Receptor-binding domain of short tail fibre protein gp12"/>
    <property type="match status" value="1"/>
</dbReference>
<dbReference type="Proteomes" id="UP000000456">
    <property type="component" value="Segment"/>
</dbReference>
<dbReference type="OrthoDB" id="2121at10239"/>
<accession>K4F7V9</accession>
<proteinExistence type="predicted"/>
<sequence>MTVEIAGFVSELNTSWPLSGDLIKEGDDHIRLIKTTLTNTFSSFNKKLTISADTMNLLDANLKFDSDSVSCNKTFLMSGTSKTINFNKDGITTNKNVVTGVPLPRAGDAGLDDAVSRRYLERNGGMVASWPVGSIYISATATNPADLFGFGTWQQFAPGRVLVGYGVGNDGTDSINYNTVLAQGGKYYHTLTSGEMPAHSHPHDIGGRALSNGAHYHRFMGDDGLEAFNFKESYINYDARSHGGNGGIYRTTTDGAHEHSLQITGGVQTTGGNQKHNNIQPYIVVYMFRRTA</sequence>
<dbReference type="GeneID" id="13994332"/>
<organism evidence="2 3">
    <name type="scientific">Cronobacter phage vB_CsaP_GAP52</name>
    <dbReference type="NCBI Taxonomy" id="1141137"/>
    <lineage>
        <taxon>Viruses</taxon>
        <taxon>Duplodnaviria</taxon>
        <taxon>Heunggongvirae</taxon>
        <taxon>Uroviricota</taxon>
        <taxon>Caudoviricetes</taxon>
        <taxon>Grimontviridae</taxon>
        <taxon>Crifsvirus</taxon>
        <taxon>Crifsvirus GAP52</taxon>
    </lineage>
</organism>